<dbReference type="InterPro" id="IPR016187">
    <property type="entry name" value="CTDL_fold"/>
</dbReference>
<dbReference type="SMART" id="SM00034">
    <property type="entry name" value="CLECT"/>
    <property type="match status" value="1"/>
</dbReference>
<keyword evidence="2" id="KW-0812">Transmembrane</keyword>
<dbReference type="AlphaFoldDB" id="A0A1A9WDP1"/>
<evidence type="ECO:0000256" key="2">
    <source>
        <dbReference type="SAM" id="Phobius"/>
    </source>
</evidence>
<dbReference type="SUPFAM" id="SSF56436">
    <property type="entry name" value="C-type lectin-like"/>
    <property type="match status" value="1"/>
</dbReference>
<protein>
    <recommendedName>
        <fullName evidence="3">C-type lectin domain-containing protein</fullName>
    </recommendedName>
</protein>
<dbReference type="PROSITE" id="PS50041">
    <property type="entry name" value="C_TYPE_LECTIN_2"/>
    <property type="match status" value="1"/>
</dbReference>
<feature type="transmembrane region" description="Helical" evidence="2">
    <location>
        <begin position="9"/>
        <end position="29"/>
    </location>
</feature>
<name>A0A1A9WDP1_9MUSC</name>
<keyword evidence="1" id="KW-1015">Disulfide bond</keyword>
<dbReference type="EnsemblMetazoa" id="GBRI015804-RA">
    <property type="protein sequence ID" value="GBRI015804-PA"/>
    <property type="gene ID" value="GBRI015804"/>
</dbReference>
<accession>A0A1A9WDP1</accession>
<dbReference type="Proteomes" id="UP000091820">
    <property type="component" value="Unassembled WGS sequence"/>
</dbReference>
<keyword evidence="5" id="KW-1185">Reference proteome</keyword>
<sequence length="151" mass="17561">MRLVNKSKILLINCVLMMMLGIVTIISAASSNKAYLVYNVALLQWADAEKYCAKRGMHLVSIESEGESNFLKNFIRLKYQKLPPYWTGGHKIEGKWHWIANGEKITNFIWHDGEPNDLYNNEGCIHTWVNEFDWNDDRCNEELPFICEMSS</sequence>
<dbReference type="InterPro" id="IPR050111">
    <property type="entry name" value="C-type_lectin/snaclec_domain"/>
</dbReference>
<dbReference type="InterPro" id="IPR016186">
    <property type="entry name" value="C-type_lectin-like/link_sf"/>
</dbReference>
<keyword evidence="2" id="KW-1133">Transmembrane helix</keyword>
<evidence type="ECO:0000313" key="5">
    <source>
        <dbReference type="Proteomes" id="UP000091820"/>
    </source>
</evidence>
<dbReference type="Gene3D" id="3.10.100.10">
    <property type="entry name" value="Mannose-Binding Protein A, subunit A"/>
    <property type="match status" value="1"/>
</dbReference>
<evidence type="ECO:0000313" key="4">
    <source>
        <dbReference type="EnsemblMetazoa" id="GBRI015804-PA"/>
    </source>
</evidence>
<dbReference type="PANTHER" id="PTHR22803">
    <property type="entry name" value="MANNOSE, PHOSPHOLIPASE, LECTIN RECEPTOR RELATED"/>
    <property type="match status" value="1"/>
</dbReference>
<organism evidence="4 5">
    <name type="scientific">Glossina brevipalpis</name>
    <dbReference type="NCBI Taxonomy" id="37001"/>
    <lineage>
        <taxon>Eukaryota</taxon>
        <taxon>Metazoa</taxon>
        <taxon>Ecdysozoa</taxon>
        <taxon>Arthropoda</taxon>
        <taxon>Hexapoda</taxon>
        <taxon>Insecta</taxon>
        <taxon>Pterygota</taxon>
        <taxon>Neoptera</taxon>
        <taxon>Endopterygota</taxon>
        <taxon>Diptera</taxon>
        <taxon>Brachycera</taxon>
        <taxon>Muscomorpha</taxon>
        <taxon>Hippoboscoidea</taxon>
        <taxon>Glossinidae</taxon>
        <taxon>Glossina</taxon>
    </lineage>
</organism>
<dbReference type="PROSITE" id="PS00615">
    <property type="entry name" value="C_TYPE_LECTIN_1"/>
    <property type="match status" value="1"/>
</dbReference>
<dbReference type="VEuPathDB" id="VectorBase:GBRI015804"/>
<feature type="domain" description="C-type lectin" evidence="3">
    <location>
        <begin position="30"/>
        <end position="148"/>
    </location>
</feature>
<reference evidence="4" key="2">
    <citation type="submission" date="2020-05" db="UniProtKB">
        <authorList>
            <consortium name="EnsemblMetazoa"/>
        </authorList>
    </citation>
    <scope>IDENTIFICATION</scope>
    <source>
        <strain evidence="4">IAEA</strain>
    </source>
</reference>
<dbReference type="STRING" id="37001.A0A1A9WDP1"/>
<keyword evidence="2" id="KW-0472">Membrane</keyword>
<evidence type="ECO:0000256" key="1">
    <source>
        <dbReference type="ARBA" id="ARBA00023157"/>
    </source>
</evidence>
<dbReference type="InterPro" id="IPR001304">
    <property type="entry name" value="C-type_lectin-like"/>
</dbReference>
<reference evidence="5" key="1">
    <citation type="submission" date="2014-03" db="EMBL/GenBank/DDBJ databases">
        <authorList>
            <person name="Aksoy S."/>
            <person name="Warren W."/>
            <person name="Wilson R.K."/>
        </authorList>
    </citation>
    <scope>NUCLEOTIDE SEQUENCE [LARGE SCALE GENOMIC DNA]</scope>
    <source>
        <strain evidence="5">IAEA</strain>
    </source>
</reference>
<evidence type="ECO:0000259" key="3">
    <source>
        <dbReference type="PROSITE" id="PS50041"/>
    </source>
</evidence>
<dbReference type="InterPro" id="IPR018378">
    <property type="entry name" value="C-type_lectin_CS"/>
</dbReference>
<proteinExistence type="predicted"/>
<dbReference type="CDD" id="cd00037">
    <property type="entry name" value="CLECT"/>
    <property type="match status" value="1"/>
</dbReference>
<dbReference type="Pfam" id="PF00059">
    <property type="entry name" value="Lectin_C"/>
    <property type="match status" value="1"/>
</dbReference>